<reference evidence="1 2" key="1">
    <citation type="submission" date="2021-03" db="EMBL/GenBank/DDBJ databases">
        <title>Glycomyces sp. nov., a novel actinomycete isolated from soil.</title>
        <authorList>
            <person name="Yang X."/>
            <person name="Xu X."/>
        </authorList>
    </citation>
    <scope>NUCLEOTIDE SEQUENCE [LARGE SCALE GENOMIC DNA]</scope>
    <source>
        <strain evidence="1 2">NEAU-S30</strain>
    </source>
</reference>
<comment type="caution">
    <text evidence="1">The sequence shown here is derived from an EMBL/GenBank/DDBJ whole genome shotgun (WGS) entry which is preliminary data.</text>
</comment>
<dbReference type="EMBL" id="JAGFNP010000007">
    <property type="protein sequence ID" value="MBO3734048.1"/>
    <property type="molecule type" value="Genomic_DNA"/>
</dbReference>
<evidence type="ECO:0000313" key="1">
    <source>
        <dbReference type="EMBL" id="MBO3734048.1"/>
    </source>
</evidence>
<organism evidence="1 2">
    <name type="scientific">Glycomyces niveus</name>
    <dbReference type="NCBI Taxonomy" id="2820287"/>
    <lineage>
        <taxon>Bacteria</taxon>
        <taxon>Bacillati</taxon>
        <taxon>Actinomycetota</taxon>
        <taxon>Actinomycetes</taxon>
        <taxon>Glycomycetales</taxon>
        <taxon>Glycomycetaceae</taxon>
        <taxon>Glycomyces</taxon>
    </lineage>
</organism>
<gene>
    <name evidence="1" type="ORF">J5V16_14565</name>
</gene>
<proteinExistence type="predicted"/>
<dbReference type="Proteomes" id="UP000681341">
    <property type="component" value="Unassembled WGS sequence"/>
</dbReference>
<dbReference type="RefSeq" id="WP_208497072.1">
    <property type="nucleotide sequence ID" value="NZ_JAGFNP010000007.1"/>
</dbReference>
<name>A0ABS3U5K9_9ACTN</name>
<protein>
    <submittedName>
        <fullName evidence="1">Uncharacterized protein</fullName>
    </submittedName>
</protein>
<sequence length="219" mass="24250">MDVRSDDAMLGRLTPSASGFVYSHGVRTEPRLLDQYREDWIGHGIPVEVVDRAVAIQRLWGGLVLPPGPFYDGGPRYFDVGGFERSESGEWLFEVGPSRTAVPYGFMIGPEGAFGIDTGRWVPLHGTIEGWIESLSLAHDAFVYAERVTRYTGTRVETIDFTELEPIEVVAGITDRWWRGDGVLVACCSGEVEAFDAPQSRVALRFTGDLNWLANRGLP</sequence>
<accession>A0ABS3U5K9</accession>
<evidence type="ECO:0000313" key="2">
    <source>
        <dbReference type="Proteomes" id="UP000681341"/>
    </source>
</evidence>
<keyword evidence="2" id="KW-1185">Reference proteome</keyword>